<evidence type="ECO:0000259" key="10">
    <source>
        <dbReference type="PROSITE" id="PS50941"/>
    </source>
</evidence>
<evidence type="ECO:0000256" key="5">
    <source>
        <dbReference type="ARBA" id="ARBA00022801"/>
    </source>
</evidence>
<keyword evidence="8" id="KW-1015">Disulfide bond</keyword>
<evidence type="ECO:0000313" key="13">
    <source>
        <dbReference type="Proteomes" id="UP000824998"/>
    </source>
</evidence>
<dbReference type="GO" id="GO:0016810">
    <property type="term" value="F:hydrolase activity, acting on carbon-nitrogen (but not peptide) bonds"/>
    <property type="evidence" value="ECO:0007669"/>
    <property type="project" value="InterPro"/>
</dbReference>
<sequence>MRLSSSVAIMAWRLGVATAGVVDMPLRRAVSPDNTCGTNGIGGTSNAYTCPANLPCCSVNGFCGSTDAYCLASGGCQSAFGTCNTMATGGGTLTGGSGILGGECGPGKGSCGATECCSLAGFCGNGPDFCRAPDCQFNFGPACDANAIPAGTNTSTIPRTKLGSVLYGSSGIYDCSFAGDVALTFDDGPYIFTGKILDLLKQYNASATFFVTGNNNGKGQIDSASTPWPALVRRMFDENHQIASHTWSHADLCTITSTQRMNEMYKNEMAIRNVVGSIPTYMRPPYSSCNAGRLICISEISTITDMKIECGCEADMEALGYHVTYFDLDTSDYLNDSPQLISNSQTIFDNALTSKSPATDDFLVIAHDIHNQTSEVLVEHMLKGLTSKGYRPVTIGQCLGDDKANWYRTDTATTLGNRDECEVD</sequence>
<dbReference type="Pfam" id="PF01522">
    <property type="entry name" value="Polysacc_deac_1"/>
    <property type="match status" value="1"/>
</dbReference>
<evidence type="ECO:0000256" key="1">
    <source>
        <dbReference type="ARBA" id="ARBA00001941"/>
    </source>
</evidence>
<dbReference type="InterPro" id="IPR018371">
    <property type="entry name" value="Chitin-binding_1_CS"/>
</dbReference>
<feature type="disulfide bond" evidence="8">
    <location>
        <begin position="111"/>
        <end position="123"/>
    </location>
</feature>
<feature type="chain" id="PRO_5040316664" evidence="9">
    <location>
        <begin position="20"/>
        <end position="424"/>
    </location>
</feature>
<dbReference type="GO" id="GO:0046872">
    <property type="term" value="F:metal ion binding"/>
    <property type="evidence" value="ECO:0007669"/>
    <property type="project" value="UniProtKB-KW"/>
</dbReference>
<evidence type="ECO:0000256" key="9">
    <source>
        <dbReference type="SAM" id="SignalP"/>
    </source>
</evidence>
<dbReference type="Gene3D" id="3.30.60.10">
    <property type="entry name" value="Endochitinase-like"/>
    <property type="match status" value="2"/>
</dbReference>
<dbReference type="PANTHER" id="PTHR46471:SF4">
    <property type="entry name" value="CHITIN DEACETYLASE"/>
    <property type="match status" value="1"/>
</dbReference>
<feature type="disulfide bond" evidence="8">
    <location>
        <begin position="116"/>
        <end position="130"/>
    </location>
</feature>
<dbReference type="InterPro" id="IPR036861">
    <property type="entry name" value="Endochitinase-like_sf"/>
</dbReference>
<dbReference type="CDD" id="cd10951">
    <property type="entry name" value="CE4_ClCDA_like"/>
    <property type="match status" value="1"/>
</dbReference>
<evidence type="ECO:0000256" key="3">
    <source>
        <dbReference type="ARBA" id="ARBA00022723"/>
    </source>
</evidence>
<feature type="disulfide bond" evidence="8">
    <location>
        <begin position="56"/>
        <end position="70"/>
    </location>
</feature>
<dbReference type="SUPFAM" id="SSF88713">
    <property type="entry name" value="Glycoside hydrolase/deacetylase"/>
    <property type="match status" value="1"/>
</dbReference>
<evidence type="ECO:0000259" key="11">
    <source>
        <dbReference type="PROSITE" id="PS51677"/>
    </source>
</evidence>
<dbReference type="SMART" id="SM00270">
    <property type="entry name" value="ChtBD1"/>
    <property type="match status" value="2"/>
</dbReference>
<reference evidence="12" key="1">
    <citation type="journal article" date="2021" name="IMA Fungus">
        <title>Genomic characterization of three marine fungi, including Emericellopsis atlantica sp. nov. with signatures of a generalist lifestyle and marine biomass degradation.</title>
        <authorList>
            <person name="Hagestad O.C."/>
            <person name="Hou L."/>
            <person name="Andersen J.H."/>
            <person name="Hansen E.H."/>
            <person name="Altermark B."/>
            <person name="Li C."/>
            <person name="Kuhnert E."/>
            <person name="Cox R.J."/>
            <person name="Crous P.W."/>
            <person name="Spatafora J.W."/>
            <person name="Lail K."/>
            <person name="Amirebrahimi M."/>
            <person name="Lipzen A."/>
            <person name="Pangilinan J."/>
            <person name="Andreopoulos W."/>
            <person name="Hayes R.D."/>
            <person name="Ng V."/>
            <person name="Grigoriev I.V."/>
            <person name="Jackson S.A."/>
            <person name="Sutton T.D.S."/>
            <person name="Dobson A.D.W."/>
            <person name="Rama T."/>
        </authorList>
    </citation>
    <scope>NUCLEOTIDE SEQUENCE</scope>
    <source>
        <strain evidence="12">TRa018bII</strain>
    </source>
</reference>
<dbReference type="Gene3D" id="3.20.20.370">
    <property type="entry name" value="Glycoside hydrolase/deacetylase"/>
    <property type="match status" value="1"/>
</dbReference>
<proteinExistence type="predicted"/>
<dbReference type="OrthoDB" id="407355at2759"/>
<keyword evidence="4 9" id="KW-0732">Signal</keyword>
<dbReference type="EMBL" id="MU251367">
    <property type="protein sequence ID" value="KAG9238618.1"/>
    <property type="molecule type" value="Genomic_DNA"/>
</dbReference>
<feature type="signal peptide" evidence="9">
    <location>
        <begin position="1"/>
        <end position="19"/>
    </location>
</feature>
<evidence type="ECO:0000256" key="4">
    <source>
        <dbReference type="ARBA" id="ARBA00022729"/>
    </source>
</evidence>
<comment type="caution">
    <text evidence="12">The sequence shown here is derived from an EMBL/GenBank/DDBJ whole genome shotgun (WGS) entry which is preliminary data.</text>
</comment>
<dbReference type="CDD" id="cd00035">
    <property type="entry name" value="ChtBD1"/>
    <property type="match status" value="1"/>
</dbReference>
<comment type="cofactor">
    <cofactor evidence="1">
        <name>Co(2+)</name>
        <dbReference type="ChEBI" id="CHEBI:48828"/>
    </cofactor>
</comment>
<dbReference type="SUPFAM" id="SSF57016">
    <property type="entry name" value="Plant lectins/antimicrobial peptides"/>
    <property type="match status" value="2"/>
</dbReference>
<dbReference type="PROSITE" id="PS50941">
    <property type="entry name" value="CHIT_BIND_I_2"/>
    <property type="match status" value="2"/>
</dbReference>
<dbReference type="PANTHER" id="PTHR46471">
    <property type="entry name" value="CHITIN DEACETYLASE"/>
    <property type="match status" value="1"/>
</dbReference>
<dbReference type="GO" id="GO:0005975">
    <property type="term" value="P:carbohydrate metabolic process"/>
    <property type="evidence" value="ECO:0007669"/>
    <property type="project" value="InterPro"/>
</dbReference>
<feature type="domain" description="Chitin-binding type-1" evidence="10">
    <location>
        <begin position="33"/>
        <end position="85"/>
    </location>
</feature>
<keyword evidence="6" id="KW-0119">Carbohydrate metabolism</keyword>
<comment type="caution">
    <text evidence="8">Lacks conserved residue(s) required for the propagation of feature annotation.</text>
</comment>
<dbReference type="GO" id="GO:0008061">
    <property type="term" value="F:chitin binding"/>
    <property type="evidence" value="ECO:0007669"/>
    <property type="project" value="UniProtKB-UniRule"/>
</dbReference>
<organism evidence="12 13">
    <name type="scientific">Amylocarpus encephaloides</name>
    <dbReference type="NCBI Taxonomy" id="45428"/>
    <lineage>
        <taxon>Eukaryota</taxon>
        <taxon>Fungi</taxon>
        <taxon>Dikarya</taxon>
        <taxon>Ascomycota</taxon>
        <taxon>Pezizomycotina</taxon>
        <taxon>Leotiomycetes</taxon>
        <taxon>Helotiales</taxon>
        <taxon>Helotiales incertae sedis</taxon>
        <taxon>Amylocarpus</taxon>
    </lineage>
</organism>
<keyword evidence="7" id="KW-0170">Cobalt</keyword>
<keyword evidence="5" id="KW-0378">Hydrolase</keyword>
<dbReference type="PROSITE" id="PS51677">
    <property type="entry name" value="NODB"/>
    <property type="match status" value="1"/>
</dbReference>
<dbReference type="InterPro" id="IPR002509">
    <property type="entry name" value="NODB_dom"/>
</dbReference>
<feature type="domain" description="NodB homology" evidence="11">
    <location>
        <begin position="179"/>
        <end position="393"/>
    </location>
</feature>
<gene>
    <name evidence="12" type="ORF">BJ875DRAFT_23095</name>
</gene>
<keyword evidence="2 8" id="KW-0147">Chitin-binding</keyword>
<evidence type="ECO:0000313" key="12">
    <source>
        <dbReference type="EMBL" id="KAG9238618.1"/>
    </source>
</evidence>
<evidence type="ECO:0000256" key="7">
    <source>
        <dbReference type="ARBA" id="ARBA00023285"/>
    </source>
</evidence>
<dbReference type="PROSITE" id="PS00026">
    <property type="entry name" value="CHIT_BIND_I_1"/>
    <property type="match status" value="2"/>
</dbReference>
<keyword evidence="3" id="KW-0479">Metal-binding</keyword>
<protein>
    <submittedName>
        <fullName evidence="12">Carbohydrate esterase family 4 protein</fullName>
    </submittedName>
</protein>
<dbReference type="AlphaFoldDB" id="A0A9P8C991"/>
<name>A0A9P8C991_9HELO</name>
<dbReference type="InterPro" id="IPR001002">
    <property type="entry name" value="Chitin-bd_1"/>
</dbReference>
<evidence type="ECO:0000256" key="6">
    <source>
        <dbReference type="ARBA" id="ARBA00023277"/>
    </source>
</evidence>
<dbReference type="InterPro" id="IPR011330">
    <property type="entry name" value="Glyco_hydro/deAcase_b/a-brl"/>
</dbReference>
<keyword evidence="13" id="KW-1185">Reference proteome</keyword>
<accession>A0A9P8C991</accession>
<dbReference type="Proteomes" id="UP000824998">
    <property type="component" value="Unassembled WGS sequence"/>
</dbReference>
<evidence type="ECO:0000256" key="8">
    <source>
        <dbReference type="PROSITE-ProRule" id="PRU00261"/>
    </source>
</evidence>
<feature type="domain" description="Chitin-binding type-1" evidence="10">
    <location>
        <begin position="101"/>
        <end position="145"/>
    </location>
</feature>
<evidence type="ECO:0000256" key="2">
    <source>
        <dbReference type="ARBA" id="ARBA00022669"/>
    </source>
</evidence>